<protein>
    <submittedName>
        <fullName evidence="1">Uncharacterized protein</fullName>
    </submittedName>
</protein>
<reference evidence="1 2" key="1">
    <citation type="submission" date="2017-06" db="EMBL/GenBank/DDBJ databases">
        <title>Genome sequencing of cyanobaciteial culture collection at National Institute for Environmental Studies (NIES).</title>
        <authorList>
            <person name="Hirose Y."/>
            <person name="Shimura Y."/>
            <person name="Fujisawa T."/>
            <person name="Nakamura Y."/>
            <person name="Kawachi M."/>
        </authorList>
    </citation>
    <scope>NUCLEOTIDE SEQUENCE [LARGE SCALE GENOMIC DNA]</scope>
    <source>
        <strain evidence="1 2">NIES-4072</strain>
    </source>
</reference>
<proteinExistence type="predicted"/>
<name>A0A2R5FP00_NOSCO</name>
<dbReference type="EMBL" id="BDUD01000001">
    <property type="protein sequence ID" value="GBG17973.1"/>
    <property type="molecule type" value="Genomic_DNA"/>
</dbReference>
<gene>
    <name evidence="1" type="ORF">NIES4072_16350</name>
</gene>
<accession>A0A2R5FP00</accession>
<dbReference type="RefSeq" id="WP_109008078.1">
    <property type="nucleotide sequence ID" value="NZ_BDUD01000001.1"/>
</dbReference>
<organism evidence="1 2">
    <name type="scientific">Nostoc commune NIES-4072</name>
    <dbReference type="NCBI Taxonomy" id="2005467"/>
    <lineage>
        <taxon>Bacteria</taxon>
        <taxon>Bacillati</taxon>
        <taxon>Cyanobacteriota</taxon>
        <taxon>Cyanophyceae</taxon>
        <taxon>Nostocales</taxon>
        <taxon>Nostocaceae</taxon>
        <taxon>Nostoc</taxon>
    </lineage>
</organism>
<evidence type="ECO:0000313" key="2">
    <source>
        <dbReference type="Proteomes" id="UP000245124"/>
    </source>
</evidence>
<dbReference type="OrthoDB" id="488372at2"/>
<dbReference type="AlphaFoldDB" id="A0A2R5FP00"/>
<comment type="caution">
    <text evidence="1">The sequence shown here is derived from an EMBL/GenBank/DDBJ whole genome shotgun (WGS) entry which is preliminary data.</text>
</comment>
<sequence>MTTATPTINPVTVPKKLPFLESICWQTADVYRFTSEQMLSRYERGWQYHNLFNNLEGEELNFVQELARRYKSWLQVCL</sequence>
<keyword evidence="2" id="KW-1185">Reference proteome</keyword>
<dbReference type="Proteomes" id="UP000245124">
    <property type="component" value="Unassembled WGS sequence"/>
</dbReference>
<evidence type="ECO:0000313" key="1">
    <source>
        <dbReference type="EMBL" id="GBG17973.1"/>
    </source>
</evidence>